<feature type="compositionally biased region" description="Low complexity" evidence="1">
    <location>
        <begin position="1511"/>
        <end position="1528"/>
    </location>
</feature>
<feature type="compositionally biased region" description="Low complexity" evidence="1">
    <location>
        <begin position="29"/>
        <end position="50"/>
    </location>
</feature>
<feature type="compositionally biased region" description="Low complexity" evidence="1">
    <location>
        <begin position="1084"/>
        <end position="1100"/>
    </location>
</feature>
<feature type="compositionally biased region" description="Polar residues" evidence="1">
    <location>
        <begin position="285"/>
        <end position="306"/>
    </location>
</feature>
<feature type="compositionally biased region" description="Low complexity" evidence="1">
    <location>
        <begin position="815"/>
        <end position="824"/>
    </location>
</feature>
<proteinExistence type="predicted"/>
<feature type="region of interest" description="Disordered" evidence="1">
    <location>
        <begin position="913"/>
        <end position="1100"/>
    </location>
</feature>
<evidence type="ECO:0000313" key="3">
    <source>
        <dbReference type="Proteomes" id="UP000324022"/>
    </source>
</evidence>
<feature type="compositionally biased region" description="Polar residues" evidence="1">
    <location>
        <begin position="1053"/>
        <end position="1083"/>
    </location>
</feature>
<dbReference type="EMBL" id="OOIN01000035">
    <property type="protein sequence ID" value="SPO30892.1"/>
    <property type="molecule type" value="Genomic_DNA"/>
</dbReference>
<feature type="region of interest" description="Disordered" evidence="1">
    <location>
        <begin position="1"/>
        <end position="219"/>
    </location>
</feature>
<dbReference type="Proteomes" id="UP000324022">
    <property type="component" value="Unassembled WGS sequence"/>
</dbReference>
<feature type="compositionally biased region" description="Low complexity" evidence="1">
    <location>
        <begin position="1405"/>
        <end position="1422"/>
    </location>
</feature>
<feature type="compositionally biased region" description="Basic and acidic residues" evidence="1">
    <location>
        <begin position="1289"/>
        <end position="1299"/>
    </location>
</feature>
<feature type="compositionally biased region" description="Low complexity" evidence="1">
    <location>
        <begin position="917"/>
        <end position="939"/>
    </location>
</feature>
<feature type="region of interest" description="Disordered" evidence="1">
    <location>
        <begin position="760"/>
        <end position="832"/>
    </location>
</feature>
<gene>
    <name evidence="2" type="ORF">UTRI_05490_B</name>
</gene>
<evidence type="ECO:0000256" key="1">
    <source>
        <dbReference type="SAM" id="MobiDB-lite"/>
    </source>
</evidence>
<reference evidence="2 3" key="1">
    <citation type="submission" date="2018-03" db="EMBL/GenBank/DDBJ databases">
        <authorList>
            <person name="Guldener U."/>
        </authorList>
    </citation>
    <scope>NUCLEOTIDE SEQUENCE [LARGE SCALE GENOMIC DNA]</scope>
    <source>
        <strain evidence="2 3">NBRC100155</strain>
    </source>
</reference>
<evidence type="ECO:0000313" key="2">
    <source>
        <dbReference type="EMBL" id="SPO30892.1"/>
    </source>
</evidence>
<feature type="compositionally biased region" description="Polar residues" evidence="1">
    <location>
        <begin position="313"/>
        <end position="333"/>
    </location>
</feature>
<feature type="region of interest" description="Disordered" evidence="1">
    <location>
        <begin position="251"/>
        <end position="393"/>
    </location>
</feature>
<feature type="compositionally biased region" description="Basic and acidic residues" evidence="1">
    <location>
        <begin position="178"/>
        <end position="192"/>
    </location>
</feature>
<feature type="compositionally biased region" description="Polar residues" evidence="1">
    <location>
        <begin position="1467"/>
        <end position="1485"/>
    </location>
</feature>
<feature type="compositionally biased region" description="Basic and acidic residues" evidence="1">
    <location>
        <begin position="760"/>
        <end position="775"/>
    </location>
</feature>
<organism evidence="2 3">
    <name type="scientific">Ustilago trichophora</name>
    <dbReference type="NCBI Taxonomy" id="86804"/>
    <lineage>
        <taxon>Eukaryota</taxon>
        <taxon>Fungi</taxon>
        <taxon>Dikarya</taxon>
        <taxon>Basidiomycota</taxon>
        <taxon>Ustilaginomycotina</taxon>
        <taxon>Ustilaginomycetes</taxon>
        <taxon>Ustilaginales</taxon>
        <taxon>Ustilaginaceae</taxon>
        <taxon>Ustilago</taxon>
    </lineage>
</organism>
<name>A0A5C3EK85_9BASI</name>
<feature type="region of interest" description="Disordered" evidence="1">
    <location>
        <begin position="1967"/>
        <end position="2066"/>
    </location>
</feature>
<feature type="compositionally biased region" description="Polar residues" evidence="1">
    <location>
        <begin position="141"/>
        <end position="177"/>
    </location>
</feature>
<feature type="compositionally biased region" description="Polar residues" evidence="1">
    <location>
        <begin position="353"/>
        <end position="365"/>
    </location>
</feature>
<protein>
    <submittedName>
        <fullName evidence="2">Uncharacterized protein</fullName>
    </submittedName>
</protein>
<feature type="compositionally biased region" description="Low complexity" evidence="1">
    <location>
        <begin position="375"/>
        <end position="389"/>
    </location>
</feature>
<feature type="compositionally biased region" description="Low complexity" evidence="1">
    <location>
        <begin position="1316"/>
        <end position="1333"/>
    </location>
</feature>
<keyword evidence="3" id="KW-1185">Reference proteome</keyword>
<feature type="compositionally biased region" description="Low complexity" evidence="1">
    <location>
        <begin position="1373"/>
        <end position="1386"/>
    </location>
</feature>
<feature type="region of interest" description="Disordered" evidence="1">
    <location>
        <begin position="661"/>
        <end position="682"/>
    </location>
</feature>
<feature type="region of interest" description="Disordered" evidence="1">
    <location>
        <begin position="1883"/>
        <end position="1940"/>
    </location>
</feature>
<feature type="compositionally biased region" description="Polar residues" evidence="1">
    <location>
        <begin position="1883"/>
        <end position="1922"/>
    </location>
</feature>
<feature type="compositionally biased region" description="Acidic residues" evidence="1">
    <location>
        <begin position="2001"/>
        <end position="2031"/>
    </location>
</feature>
<feature type="compositionally biased region" description="Polar residues" evidence="1">
    <location>
        <begin position="18"/>
        <end position="28"/>
    </location>
</feature>
<dbReference type="OrthoDB" id="1638493at2759"/>
<feature type="compositionally biased region" description="Basic and acidic residues" evidence="1">
    <location>
        <begin position="1019"/>
        <end position="1032"/>
    </location>
</feature>
<feature type="region of interest" description="Disordered" evidence="1">
    <location>
        <begin position="1553"/>
        <end position="1574"/>
    </location>
</feature>
<sequence length="2066" mass="215434">MQAATSPIHGATPVGPSVSPSTAATIPFSSSLDPSHQHHPSSQPHPSGSSIQNNALRFVANHHRQHNPNDPKLRANPSFKSRRSSLLGSVLKSKSKGDSRKLANTLASARAPPHPIAPKPRVSSPSSHHHHTKSLPTSTSNASVTGHTSSLNLATSPTRTHQLTHQNPSGIHTSTSDAHAEHPHSISHDAKPHLVHLGDSPPTASFPSPTDLPEGSTSTCSSANAKAISLASSSAPLTSLSMDAPFLPTSAPQLSGQAASQHLSGASPAVDAVTADSSPPRPTDAFQTLASQSRFEMQEQGDSAPSSPIPAGTASSRATLTSSHASPTTTTIPAPQASLPIITRTIVPDDSNHIPSQHLSTSPGKTINADLNVVSPPSASPSYPSTAPSNCGTLEQSLDPAPQRLSQSTSAFVTSPQRFSSLARKSAARLTLDTDVQSPAELPRGLARDINQELDSPTSPEMIGARTERRMSMLDFLTADPAVDTSPQLALASLSAEDLPRSLQPASRTGLRSNVLLPPSIPLVQASHQLRLEAAAARGGGKALQPRKIDLCDHVRVGVEPLIDRLTMFGSMQSSSNYSLAGTVVVEVPKLNVPRLSAAAAVARDGSTSDHPSVHVEALTVRFVGYSVYVDATGRFNSIRLAEISQELLQPQGFSCPVEMVETGESPTSPDDSTANAANRDASQQTLKYETEFDLSIPGWLPASQRSRFGATFYCVQATAIVEGQAILSALSGFDAFGGDGWQSPTSSLNLARSLESELREAADGKSAAERKDGTRSPPASTVKSKTKNTWLNKTAKQLQLRSSKKSTGTEAEQSSSISNSRRGSGSKDVVPASVEQDPLFSKTTEASNQLLPTGQHSIRSECLSILVRRCRDVVPVPVARLARLATASQVMRADGTTPSLSQSMLALARLQDTSDAAAAHPDGSSGSSGSEATASARSHLPTSVSAPMSLAAHAENRQSETARVSVPPANSSIDEAATLSPEGNADAAMSEAPSALAPSPRIDANPRGWGQDPASAASERHSALGAEREIVPRAPSAFDAPRDPAKLAAATSGMTPSATLPNLPSSMSRASSLFDSRFGNANSPPRTSSRSASAGRSSAPLRHFVHRPTLHLPPVLGLTPDKDAAGGLSFSLTLSLPSHVHVAGPKSDLLSFGVQIDLGRTQGWDALKKWGGLRLKDMELVCLQTERHSSMPSRSFCAAFPVPPPPNKVDAADLPVVTTSRKTPSVSNDTQQLAAEIRLRQSYDRSLVLGHIELANQGKAPHPIEHNVERIRTTIVGPPPFALKKRCQEVGKEDGDKSRKGKAKININSGNQADRPGGFSRSPSRGSPAGSGTNTPDGSSTGGGISGLRAAFAPAAQVNSGSRMSVMQPRPRALARSNNSSSSSLRQAFQGTDGSGAMQPAPRPSTAGAALASGSSPNGPSRSRRPIPFDLGSASETVTTRRDISASGLDADGADPNMPFADAADSPSQPGSQISRSTARTNSDGPAPLYALEGETQRRITGDGATTRMGVSSSVTTRSSGRPAAAPRRSRFENAISRLSTFASSMLEQPHEVPAAGGSTHDPRASANAPANANGAAAASLRASYAFSGDDGQGVDLTKGRVRMTINLPLVSSDLDAARKAGSAQLISDFESPYVRVRHKLKVKLGFGLKSNVALGEDGEDWAQTLVMCVPVRFTEAPPKEVQEQFGPVRIVPGNAQTAAPVDPLAGDQSRAAECALATGQGSNEARSSTGTGLPETFAEPLLPAYAQLFREDGSRLADEGEDLPRYPGRMSVVGEIDEDPAPDTGVVDDGHGAMAAANLQASNVLSTVDEAHVSGSSASDLSPVSTMPGNGPHSVFSTELPRDQAATMSRLSNRASVPMLMDRTTSLPGNRLLTRTTSSSVFGLRTSPSHPVLPGSSQSATSSPYVETSSNTAVTKSRVGSSAFDPLPARPGMRRRSATTASLVTFSRITPAEVLDEALVTSALDDEEDRMDGMQPSHTLDSLTGRPRRGLGGGMDGSGQDDDDEAEEEELDVEDEDDLDGVDSPEVDSEAGHGMMGMRIHSNGGLSGSEGDGETVDVEVGRAL</sequence>
<accession>A0A5C3EK85</accession>
<feature type="compositionally biased region" description="Polar residues" evidence="1">
    <location>
        <begin position="665"/>
        <end position="682"/>
    </location>
</feature>
<feature type="compositionally biased region" description="Polar residues" evidence="1">
    <location>
        <begin position="778"/>
        <end position="814"/>
    </location>
</feature>
<feature type="region of interest" description="Disordered" evidence="1">
    <location>
        <begin position="1289"/>
        <end position="1530"/>
    </location>
</feature>
<feature type="compositionally biased region" description="Polar residues" evidence="1">
    <location>
        <begin position="251"/>
        <end position="264"/>
    </location>
</feature>